<evidence type="ECO:0000313" key="3">
    <source>
        <dbReference type="Proteomes" id="UP000011064"/>
    </source>
</evidence>
<protein>
    <submittedName>
        <fullName evidence="2">Uncharacterized protein</fullName>
    </submittedName>
</protein>
<dbReference type="HOGENOM" id="CLU_556186_0_0_1"/>
<feature type="region of interest" description="Disordered" evidence="1">
    <location>
        <begin position="466"/>
        <end position="491"/>
    </location>
</feature>
<feature type="compositionally biased region" description="Polar residues" evidence="1">
    <location>
        <begin position="82"/>
        <end position="91"/>
    </location>
</feature>
<dbReference type="STRING" id="658429.L8G446"/>
<sequence length="491" mass="54955">KRPQGIDKGRPHRKSARLKNLERRQERTIPGDTNTHRALFPRVKENPSEPLKAENRKRRRPQESESPLSGALSNSVRKRPRTSVTSSFIGDKSSQVVACKYNINPIDYWRRKGRWPEEYSKQDDQTRKGINKDFEDRRFTVHTLLHFAAATMPPRKGDNKDPAGLTPAGPSKPGGKTTAPKKTRPRKPTAKAKEKGKAVLPSVEGNDELVPRRPAPEATPRQTRSATVASEDGAPSQAGAARRLIAFPAMGTPQRFNRPANPSILGGEFSPSRAPCKKPVIPMCLRCSKNVFKFKTELKCTRANSMARCQYCSDQHCRCLPIPKFAIKRFNRMMVAHAQFMASWNVDEMVIPVIKARSQILKARQAKYTQFVERGKNLLRRRRAFSADSKPEKIDVGLALLSVADNIKALQRVARFKADMYQAKHQHNPAVATCEEYESSDSEVESEAFPGKDDNDLELEAKLACQPEPSPTRSHISNDDFSGVEDGDVAA</sequence>
<gene>
    <name evidence="2" type="ORF">GMDG_08565</name>
</gene>
<feature type="compositionally biased region" description="Acidic residues" evidence="1">
    <location>
        <begin position="482"/>
        <end position="491"/>
    </location>
</feature>
<keyword evidence="3" id="KW-1185">Reference proteome</keyword>
<dbReference type="OrthoDB" id="3442684at2759"/>
<organism evidence="2 3">
    <name type="scientific">Pseudogymnoascus destructans (strain ATCC MYA-4855 / 20631-21)</name>
    <name type="common">Bat white-nose syndrome fungus</name>
    <name type="synonym">Geomyces destructans</name>
    <dbReference type="NCBI Taxonomy" id="658429"/>
    <lineage>
        <taxon>Eukaryota</taxon>
        <taxon>Fungi</taxon>
        <taxon>Dikarya</taxon>
        <taxon>Ascomycota</taxon>
        <taxon>Pezizomycotina</taxon>
        <taxon>Leotiomycetes</taxon>
        <taxon>Thelebolales</taxon>
        <taxon>Thelebolaceae</taxon>
        <taxon>Pseudogymnoascus</taxon>
    </lineage>
</organism>
<name>L8G446_PSED2</name>
<dbReference type="EMBL" id="GL573575">
    <property type="protein sequence ID" value="ELR07917.1"/>
    <property type="molecule type" value="Genomic_DNA"/>
</dbReference>
<accession>L8G446</accession>
<evidence type="ECO:0000256" key="1">
    <source>
        <dbReference type="SAM" id="MobiDB-lite"/>
    </source>
</evidence>
<feature type="compositionally biased region" description="Basic and acidic residues" evidence="1">
    <location>
        <begin position="19"/>
        <end position="29"/>
    </location>
</feature>
<feature type="compositionally biased region" description="Basic residues" evidence="1">
    <location>
        <begin position="179"/>
        <end position="190"/>
    </location>
</feature>
<feature type="compositionally biased region" description="Basic and acidic residues" evidence="1">
    <location>
        <begin position="42"/>
        <end position="54"/>
    </location>
</feature>
<dbReference type="InParanoid" id="L8G446"/>
<reference evidence="3" key="1">
    <citation type="submission" date="2010-09" db="EMBL/GenBank/DDBJ databases">
        <title>The genome sequence of Geomyces destructans 20631-21.</title>
        <authorList>
            <consortium name="The Broad Institute Genome Sequencing Platform"/>
            <person name="Cuomo C.A."/>
            <person name="Blehert D.S."/>
            <person name="Lorch J.M."/>
            <person name="Young S.K."/>
            <person name="Zeng Q."/>
            <person name="Gargeya S."/>
            <person name="Fitzgerald M."/>
            <person name="Haas B."/>
            <person name="Abouelleil A."/>
            <person name="Alvarado L."/>
            <person name="Arachchi H.M."/>
            <person name="Berlin A."/>
            <person name="Brown A."/>
            <person name="Chapman S.B."/>
            <person name="Chen Z."/>
            <person name="Dunbar C."/>
            <person name="Freedman E."/>
            <person name="Gearin G."/>
            <person name="Gellesch M."/>
            <person name="Goldberg J."/>
            <person name="Griggs A."/>
            <person name="Gujja S."/>
            <person name="Heiman D."/>
            <person name="Howarth C."/>
            <person name="Larson L."/>
            <person name="Lui A."/>
            <person name="MacDonald P.J.P."/>
            <person name="Montmayeur A."/>
            <person name="Murphy C."/>
            <person name="Neiman D."/>
            <person name="Pearson M."/>
            <person name="Priest M."/>
            <person name="Roberts A."/>
            <person name="Saif S."/>
            <person name="Shea T."/>
            <person name="Shenoy N."/>
            <person name="Sisk P."/>
            <person name="Stolte C."/>
            <person name="Sykes S."/>
            <person name="Wortman J."/>
            <person name="Nusbaum C."/>
            <person name="Birren B."/>
        </authorList>
    </citation>
    <scope>NUCLEOTIDE SEQUENCE [LARGE SCALE GENOMIC DNA]</scope>
    <source>
        <strain evidence="3">ATCC MYA-4855 / 20631-21</strain>
    </source>
</reference>
<dbReference type="Proteomes" id="UP000011064">
    <property type="component" value="Unassembled WGS sequence"/>
</dbReference>
<proteinExistence type="predicted"/>
<feature type="region of interest" description="Disordered" evidence="1">
    <location>
        <begin position="150"/>
        <end position="238"/>
    </location>
</feature>
<dbReference type="VEuPathDB" id="FungiDB:GMDG_08565"/>
<feature type="region of interest" description="Disordered" evidence="1">
    <location>
        <begin position="1"/>
        <end position="91"/>
    </location>
</feature>
<feature type="non-terminal residue" evidence="2">
    <location>
        <position position="491"/>
    </location>
</feature>
<evidence type="ECO:0000313" key="2">
    <source>
        <dbReference type="EMBL" id="ELR07917.1"/>
    </source>
</evidence>
<dbReference type="AlphaFoldDB" id="L8G446"/>
<feature type="compositionally biased region" description="Polar residues" evidence="1">
    <location>
        <begin position="64"/>
        <end position="75"/>
    </location>
</feature>